<dbReference type="OrthoDB" id="1121874at2"/>
<name>A0A1X7KZD7_9FLAO</name>
<dbReference type="RefSeq" id="WP_085500200.1">
    <property type="nucleotide sequence ID" value="NZ_FXAO01000008.1"/>
</dbReference>
<organism evidence="1 2">
    <name type="scientific">Arenibacter troitsensis</name>
    <dbReference type="NCBI Taxonomy" id="188872"/>
    <lineage>
        <taxon>Bacteria</taxon>
        <taxon>Pseudomonadati</taxon>
        <taxon>Bacteroidota</taxon>
        <taxon>Flavobacteriia</taxon>
        <taxon>Flavobacteriales</taxon>
        <taxon>Flavobacteriaceae</taxon>
        <taxon>Arenibacter</taxon>
    </lineage>
</organism>
<evidence type="ECO:0000313" key="2">
    <source>
        <dbReference type="Proteomes" id="UP000193420"/>
    </source>
</evidence>
<gene>
    <name evidence="1" type="ORF">SAMN03080602_03480</name>
</gene>
<proteinExistence type="predicted"/>
<sequence length="191" mass="22751">MSRIIIILSLIIIGFNSCKFYEKEIDKVEIAKKYYRALDHSDKTEIRLLLTDSLVTKETEYDYEQIFSLQEYMEWLKWDSVFDPTYDILQIEQEGEIVKAKISKIDQRISFLHEEPIVTNQVIRFDNDKIISIETVEYVIFNNSTFIENRDGIVRWIDKNYPELNGFIHDQTETGGLKYLKAIELYRSKKN</sequence>
<dbReference type="EMBL" id="FXAO01000008">
    <property type="protein sequence ID" value="SMG46402.1"/>
    <property type="molecule type" value="Genomic_DNA"/>
</dbReference>
<accession>A0A1X7KZD7</accession>
<reference evidence="2" key="1">
    <citation type="submission" date="2017-04" db="EMBL/GenBank/DDBJ databases">
        <authorList>
            <person name="Varghese N."/>
            <person name="Submissions S."/>
        </authorList>
    </citation>
    <scope>NUCLEOTIDE SEQUENCE [LARGE SCALE GENOMIC DNA]</scope>
    <source>
        <strain evidence="2">DSM 19835</strain>
    </source>
</reference>
<protein>
    <recommendedName>
        <fullName evidence="3">SnoaL-like domain-containing protein</fullName>
    </recommendedName>
</protein>
<evidence type="ECO:0000313" key="1">
    <source>
        <dbReference type="EMBL" id="SMG46402.1"/>
    </source>
</evidence>
<evidence type="ECO:0008006" key="3">
    <source>
        <dbReference type="Google" id="ProtNLM"/>
    </source>
</evidence>
<dbReference type="STRING" id="188872.SAMN03080602_03480"/>
<dbReference type="AlphaFoldDB" id="A0A1X7KZD7"/>
<keyword evidence="2" id="KW-1185">Reference proteome</keyword>
<dbReference type="Proteomes" id="UP000193420">
    <property type="component" value="Unassembled WGS sequence"/>
</dbReference>